<reference evidence="2 3" key="1">
    <citation type="journal article" date="2013" name="PLoS Genet.">
        <title>Comparative genome structure, secondary metabolite, and effector coding capacity across Cochliobolus pathogens.</title>
        <authorList>
            <person name="Condon B.J."/>
            <person name="Leng Y."/>
            <person name="Wu D."/>
            <person name="Bushley K.E."/>
            <person name="Ohm R.A."/>
            <person name="Otillar R."/>
            <person name="Martin J."/>
            <person name="Schackwitz W."/>
            <person name="Grimwood J."/>
            <person name="MohdZainudin N."/>
            <person name="Xue C."/>
            <person name="Wang R."/>
            <person name="Manning V.A."/>
            <person name="Dhillon B."/>
            <person name="Tu Z.J."/>
            <person name="Steffenson B.J."/>
            <person name="Salamov A."/>
            <person name="Sun H."/>
            <person name="Lowry S."/>
            <person name="LaButti K."/>
            <person name="Han J."/>
            <person name="Copeland A."/>
            <person name="Lindquist E."/>
            <person name="Barry K."/>
            <person name="Schmutz J."/>
            <person name="Baker S.E."/>
            <person name="Ciuffetti L.M."/>
            <person name="Grigoriev I.V."/>
            <person name="Zhong S."/>
            <person name="Turgeon B.G."/>
        </authorList>
    </citation>
    <scope>NUCLEOTIDE SEQUENCE [LARGE SCALE GENOMIC DNA]</scope>
    <source>
        <strain evidence="2 3">FI3</strain>
    </source>
</reference>
<dbReference type="GeneID" id="26260249"/>
<name>W7EMA3_BIPV3</name>
<accession>W7EMA3</accession>
<evidence type="ECO:0000313" key="3">
    <source>
        <dbReference type="Proteomes" id="UP000054337"/>
    </source>
</evidence>
<dbReference type="EMBL" id="KI968724">
    <property type="protein sequence ID" value="EUN28099.1"/>
    <property type="molecule type" value="Genomic_DNA"/>
</dbReference>
<keyword evidence="3" id="KW-1185">Reference proteome</keyword>
<dbReference type="RefSeq" id="XP_014557676.1">
    <property type="nucleotide sequence ID" value="XM_014702190.1"/>
</dbReference>
<feature type="region of interest" description="Disordered" evidence="1">
    <location>
        <begin position="50"/>
        <end position="72"/>
    </location>
</feature>
<organism evidence="2 3">
    <name type="scientific">Bipolaris victoriae (strain FI3)</name>
    <name type="common">Victoria blight of oats agent</name>
    <name type="synonym">Cochliobolus victoriae</name>
    <dbReference type="NCBI Taxonomy" id="930091"/>
    <lineage>
        <taxon>Eukaryota</taxon>
        <taxon>Fungi</taxon>
        <taxon>Dikarya</taxon>
        <taxon>Ascomycota</taxon>
        <taxon>Pezizomycotina</taxon>
        <taxon>Dothideomycetes</taxon>
        <taxon>Pleosporomycetidae</taxon>
        <taxon>Pleosporales</taxon>
        <taxon>Pleosporineae</taxon>
        <taxon>Pleosporaceae</taxon>
        <taxon>Bipolaris</taxon>
    </lineage>
</organism>
<evidence type="ECO:0000313" key="2">
    <source>
        <dbReference type="EMBL" id="EUN28099.1"/>
    </source>
</evidence>
<evidence type="ECO:0000256" key="1">
    <source>
        <dbReference type="SAM" id="MobiDB-lite"/>
    </source>
</evidence>
<dbReference type="Proteomes" id="UP000054337">
    <property type="component" value="Unassembled WGS sequence"/>
</dbReference>
<feature type="compositionally biased region" description="Polar residues" evidence="1">
    <location>
        <begin position="60"/>
        <end position="72"/>
    </location>
</feature>
<dbReference type="AlphaFoldDB" id="W7EMA3"/>
<dbReference type="HOGENOM" id="CLU_2096456_0_0_1"/>
<sequence>MDFLICAASSRFSQLLPPERLAFSKSVRKSKTARQLTGLDVKLITMPTNASEPTKMAFQPQGSSEQRRQQTPTQVQALYSLILSRPSQRRYAMFTRTLCILGIPKPTKARLPSSRS</sequence>
<protein>
    <submittedName>
        <fullName evidence="2">Uncharacterized protein</fullName>
    </submittedName>
</protein>
<proteinExistence type="predicted"/>
<gene>
    <name evidence="2" type="ORF">COCVIDRAFT_96633</name>
</gene>